<dbReference type="EMBL" id="BAAAUT010000047">
    <property type="protein sequence ID" value="GAA3154002.1"/>
    <property type="molecule type" value="Genomic_DNA"/>
</dbReference>
<gene>
    <name evidence="3" type="ORF">GCM10010466_51160</name>
</gene>
<organism evidence="3 4">
    <name type="scientific">Planomonospora alba</name>
    <dbReference type="NCBI Taxonomy" id="161354"/>
    <lineage>
        <taxon>Bacteria</taxon>
        <taxon>Bacillati</taxon>
        <taxon>Actinomycetota</taxon>
        <taxon>Actinomycetes</taxon>
        <taxon>Streptosporangiales</taxon>
        <taxon>Streptosporangiaceae</taxon>
        <taxon>Planomonospora</taxon>
    </lineage>
</organism>
<feature type="compositionally biased region" description="Low complexity" evidence="1">
    <location>
        <begin position="175"/>
        <end position="194"/>
    </location>
</feature>
<keyword evidence="4" id="KW-1185">Reference proteome</keyword>
<keyword evidence="2" id="KW-0812">Transmembrane</keyword>
<feature type="compositionally biased region" description="Low complexity" evidence="1">
    <location>
        <begin position="151"/>
        <end position="168"/>
    </location>
</feature>
<keyword evidence="2" id="KW-0472">Membrane</keyword>
<evidence type="ECO:0000256" key="1">
    <source>
        <dbReference type="SAM" id="MobiDB-lite"/>
    </source>
</evidence>
<comment type="caution">
    <text evidence="3">The sequence shown here is derived from an EMBL/GenBank/DDBJ whole genome shotgun (WGS) entry which is preliminary data.</text>
</comment>
<sequence length="194" mass="19028">MRNLLRGTAGGVLATAVMSVVMVAGERAGLMGDQPPKRIVRAALPGHRRRPKPGEGVLGAVAHFGFGAAAGALYGVLARGRRVSPPLGVAYALGIWVGSYAGWVPRLGILPSIPHDRPGRPAVMGTAHVVYGAALALAVNRMNRGGGADGPGARAGTAAAPAGTSAGRDTGGSAGKAAAETSGGASGEAVTRAG</sequence>
<keyword evidence="2" id="KW-1133">Transmembrane helix</keyword>
<feature type="transmembrane region" description="Helical" evidence="2">
    <location>
        <begin position="89"/>
        <end position="109"/>
    </location>
</feature>
<feature type="transmembrane region" description="Helical" evidence="2">
    <location>
        <begin position="121"/>
        <end position="139"/>
    </location>
</feature>
<evidence type="ECO:0000256" key="2">
    <source>
        <dbReference type="SAM" id="Phobius"/>
    </source>
</evidence>
<dbReference type="RefSeq" id="WP_344863707.1">
    <property type="nucleotide sequence ID" value="NZ_BAAAUT010000047.1"/>
</dbReference>
<proteinExistence type="predicted"/>
<evidence type="ECO:0008006" key="5">
    <source>
        <dbReference type="Google" id="ProtNLM"/>
    </source>
</evidence>
<dbReference type="InterPro" id="IPR046739">
    <property type="entry name" value="DUF6789"/>
</dbReference>
<feature type="transmembrane region" description="Helical" evidence="2">
    <location>
        <begin position="57"/>
        <end position="77"/>
    </location>
</feature>
<name>A0ABP6NQF9_9ACTN</name>
<reference evidence="4" key="1">
    <citation type="journal article" date="2019" name="Int. J. Syst. Evol. Microbiol.">
        <title>The Global Catalogue of Microorganisms (GCM) 10K type strain sequencing project: providing services to taxonomists for standard genome sequencing and annotation.</title>
        <authorList>
            <consortium name="The Broad Institute Genomics Platform"/>
            <consortium name="The Broad Institute Genome Sequencing Center for Infectious Disease"/>
            <person name="Wu L."/>
            <person name="Ma J."/>
        </authorList>
    </citation>
    <scope>NUCLEOTIDE SEQUENCE [LARGE SCALE GENOMIC DNA]</scope>
    <source>
        <strain evidence="4">JCM 9373</strain>
    </source>
</reference>
<evidence type="ECO:0000313" key="4">
    <source>
        <dbReference type="Proteomes" id="UP001500320"/>
    </source>
</evidence>
<accession>A0ABP6NQF9</accession>
<protein>
    <recommendedName>
        <fullName evidence="5">DUF1440 domain-containing protein</fullName>
    </recommendedName>
</protein>
<dbReference type="Proteomes" id="UP001500320">
    <property type="component" value="Unassembled WGS sequence"/>
</dbReference>
<feature type="region of interest" description="Disordered" evidence="1">
    <location>
        <begin position="148"/>
        <end position="194"/>
    </location>
</feature>
<evidence type="ECO:0000313" key="3">
    <source>
        <dbReference type="EMBL" id="GAA3154002.1"/>
    </source>
</evidence>
<dbReference type="Pfam" id="PF20587">
    <property type="entry name" value="DUF6789"/>
    <property type="match status" value="1"/>
</dbReference>